<reference evidence="1 2" key="1">
    <citation type="submission" date="2021-06" db="EMBL/GenBank/DDBJ databases">
        <title>Bradyrhizobium sp. S2-11-4 Genome sequencing.</title>
        <authorList>
            <person name="Jin L."/>
        </authorList>
    </citation>
    <scope>NUCLEOTIDE SEQUENCE [LARGE SCALE GENOMIC DNA]</scope>
    <source>
        <strain evidence="1 2">S2-11-4</strain>
    </source>
</reference>
<dbReference type="AlphaFoldDB" id="A0A975NYK8"/>
<keyword evidence="2" id="KW-1185">Reference proteome</keyword>
<proteinExistence type="predicted"/>
<dbReference type="EMBL" id="CP076136">
    <property type="protein sequence ID" value="QWG23807.1"/>
    <property type="molecule type" value="Genomic_DNA"/>
</dbReference>
<dbReference type="Proteomes" id="UP000676951">
    <property type="component" value="Chromosome"/>
</dbReference>
<organism evidence="1 2">
    <name type="scientific">Bradyrhizobium sediminis</name>
    <dbReference type="NCBI Taxonomy" id="2840469"/>
    <lineage>
        <taxon>Bacteria</taxon>
        <taxon>Pseudomonadati</taxon>
        <taxon>Pseudomonadota</taxon>
        <taxon>Alphaproteobacteria</taxon>
        <taxon>Hyphomicrobiales</taxon>
        <taxon>Nitrobacteraceae</taxon>
        <taxon>Bradyrhizobium</taxon>
    </lineage>
</organism>
<gene>
    <name evidence="1" type="ORF">KMZ93_02335</name>
</gene>
<evidence type="ECO:0000313" key="1">
    <source>
        <dbReference type="EMBL" id="QWG23807.1"/>
    </source>
</evidence>
<sequence>MFGVVVVAAAIWTLYALSSKEPSFHGALVRKAIINGQPVHQDIGHAISPYTQVLFNEVVYDTVGGLWDGYDHSFAIPEGFSKARFSIQAVFQYNPEGMRQILVQRKSPPVNSVTNPWTFFTGQPIQNARAIEFTTTDLSATGPFVPVMAGERYAFMVYQTSGMGVHVSGGSGTYFAIELIR</sequence>
<name>A0A975NYK8_9BRAD</name>
<protein>
    <submittedName>
        <fullName evidence="1">Uncharacterized protein</fullName>
    </submittedName>
</protein>
<accession>A0A975NYK8</accession>
<evidence type="ECO:0000313" key="2">
    <source>
        <dbReference type="Proteomes" id="UP000676951"/>
    </source>
</evidence>
<dbReference type="RefSeq" id="WP_215604556.1">
    <property type="nucleotide sequence ID" value="NZ_CP076136.1"/>
</dbReference>